<dbReference type="Proteomes" id="UP000295390">
    <property type="component" value="Unassembled WGS sequence"/>
</dbReference>
<organism evidence="2 3">
    <name type="scientific">Tenacibaculum caenipelagi</name>
    <dbReference type="NCBI Taxonomy" id="1325435"/>
    <lineage>
        <taxon>Bacteria</taxon>
        <taxon>Pseudomonadati</taxon>
        <taxon>Bacteroidota</taxon>
        <taxon>Flavobacteriia</taxon>
        <taxon>Flavobacteriales</taxon>
        <taxon>Flavobacteriaceae</taxon>
        <taxon>Tenacibaculum</taxon>
    </lineage>
</organism>
<evidence type="ECO:0000313" key="2">
    <source>
        <dbReference type="EMBL" id="TDQ25806.1"/>
    </source>
</evidence>
<comment type="caution">
    <text evidence="2">The sequence shown here is derived from an EMBL/GenBank/DDBJ whole genome shotgun (WGS) entry which is preliminary data.</text>
</comment>
<feature type="transmembrane region" description="Helical" evidence="1">
    <location>
        <begin position="61"/>
        <end position="80"/>
    </location>
</feature>
<feature type="transmembrane region" description="Helical" evidence="1">
    <location>
        <begin position="130"/>
        <end position="148"/>
    </location>
</feature>
<proteinExistence type="predicted"/>
<name>A0A4R6TF96_9FLAO</name>
<feature type="transmembrane region" description="Helical" evidence="1">
    <location>
        <begin position="28"/>
        <end position="49"/>
    </location>
</feature>
<keyword evidence="1" id="KW-1133">Transmembrane helix</keyword>
<dbReference type="AlphaFoldDB" id="A0A4R6TF96"/>
<keyword evidence="3" id="KW-1185">Reference proteome</keyword>
<protein>
    <submittedName>
        <fullName evidence="2">Uncharacterized protein</fullName>
    </submittedName>
</protein>
<sequence>MKLDNSIIIEIYKELGVYERHFNQIQNVFKGLASTWFLAGFTGIGYIFSTEFDSLPFNPNFASSLICLVISTGILLFWMMDVLVYHKLLRATLDTGEFFESKNKIKHFILLRENFKNYTKTLNVRTAMSLFYIVPCVILVIGSLYFLLKVWSSNTWYNNTIILVWLISIILSSILIIVFQKRKSTKHNNV</sequence>
<feature type="transmembrane region" description="Helical" evidence="1">
    <location>
        <begin position="160"/>
        <end position="179"/>
    </location>
</feature>
<gene>
    <name evidence="2" type="ORF">DFQ07_2237</name>
</gene>
<keyword evidence="1" id="KW-0472">Membrane</keyword>
<reference evidence="2 3" key="1">
    <citation type="submission" date="2019-03" db="EMBL/GenBank/DDBJ databases">
        <title>Genomic Encyclopedia of Type Strains, Phase III (KMG-III): the genomes of soil and plant-associated and newly described type strains.</title>
        <authorList>
            <person name="Whitman W."/>
        </authorList>
    </citation>
    <scope>NUCLEOTIDE SEQUENCE [LARGE SCALE GENOMIC DNA]</scope>
    <source>
        <strain evidence="2 3">CECT 8283</strain>
    </source>
</reference>
<accession>A0A4R6TF96</accession>
<dbReference type="EMBL" id="SNYH01000004">
    <property type="protein sequence ID" value="TDQ25806.1"/>
    <property type="molecule type" value="Genomic_DNA"/>
</dbReference>
<dbReference type="RefSeq" id="WP_133536717.1">
    <property type="nucleotide sequence ID" value="NZ_SNYH01000004.1"/>
</dbReference>
<evidence type="ECO:0000313" key="3">
    <source>
        <dbReference type="Proteomes" id="UP000295390"/>
    </source>
</evidence>
<dbReference type="OrthoDB" id="8264469at2"/>
<keyword evidence="1" id="KW-0812">Transmembrane</keyword>
<evidence type="ECO:0000256" key="1">
    <source>
        <dbReference type="SAM" id="Phobius"/>
    </source>
</evidence>